<evidence type="ECO:0000313" key="1">
    <source>
        <dbReference type="EMBL" id="GIY23657.1"/>
    </source>
</evidence>
<evidence type="ECO:0000313" key="2">
    <source>
        <dbReference type="Proteomes" id="UP001054945"/>
    </source>
</evidence>
<organism evidence="1 2">
    <name type="scientific">Caerostris extrusa</name>
    <name type="common">Bark spider</name>
    <name type="synonym">Caerostris bankana</name>
    <dbReference type="NCBI Taxonomy" id="172846"/>
    <lineage>
        <taxon>Eukaryota</taxon>
        <taxon>Metazoa</taxon>
        <taxon>Ecdysozoa</taxon>
        <taxon>Arthropoda</taxon>
        <taxon>Chelicerata</taxon>
        <taxon>Arachnida</taxon>
        <taxon>Araneae</taxon>
        <taxon>Araneomorphae</taxon>
        <taxon>Entelegynae</taxon>
        <taxon>Araneoidea</taxon>
        <taxon>Araneidae</taxon>
        <taxon>Caerostris</taxon>
    </lineage>
</organism>
<keyword evidence="2" id="KW-1185">Reference proteome</keyword>
<reference evidence="1 2" key="1">
    <citation type="submission" date="2021-06" db="EMBL/GenBank/DDBJ databases">
        <title>Caerostris extrusa draft genome.</title>
        <authorList>
            <person name="Kono N."/>
            <person name="Arakawa K."/>
        </authorList>
    </citation>
    <scope>NUCLEOTIDE SEQUENCE [LARGE SCALE GENOMIC DNA]</scope>
</reference>
<dbReference type="AlphaFoldDB" id="A0AAV4RT96"/>
<accession>A0AAV4RT96</accession>
<gene>
    <name evidence="1" type="ORF">CEXT_554311</name>
</gene>
<sequence>MCQTEQLTCASCVFLIYIIINIPPPLQVRNLLSACRKCNQRPHLAIFDIQRRFHTLLQVSDLSSPLPISAQGCPGLKIGETTPLIRFSELNFYLLPV</sequence>
<dbReference type="EMBL" id="BPLR01008297">
    <property type="protein sequence ID" value="GIY23657.1"/>
    <property type="molecule type" value="Genomic_DNA"/>
</dbReference>
<protein>
    <submittedName>
        <fullName evidence="1">Uncharacterized protein</fullName>
    </submittedName>
</protein>
<name>A0AAV4RT96_CAEEX</name>
<comment type="caution">
    <text evidence="1">The sequence shown here is derived from an EMBL/GenBank/DDBJ whole genome shotgun (WGS) entry which is preliminary data.</text>
</comment>
<dbReference type="Proteomes" id="UP001054945">
    <property type="component" value="Unassembled WGS sequence"/>
</dbReference>
<proteinExistence type="predicted"/>